<gene>
    <name evidence="1" type="ORF">EX87_01615</name>
</gene>
<evidence type="ECO:0000313" key="1">
    <source>
        <dbReference type="EMBL" id="AKF92518.1"/>
    </source>
</evidence>
<proteinExistence type="predicted"/>
<reference evidence="1" key="1">
    <citation type="submission" date="2015-03" db="EMBL/GenBank/DDBJ databases">
        <title>MIGS Cultured Bacterial/Archaeal sample from Brevibacillus laterosporus.</title>
        <authorList>
            <person name="Zeng D."/>
            <person name="Zhu L."/>
            <person name="Dong G."/>
            <person name="Ye W."/>
            <person name="Ren D."/>
            <person name="Wu L."/>
            <person name="Xu J."/>
            <person name="Li G."/>
            <person name="Guo L."/>
        </authorList>
    </citation>
    <scope>NUCLEOTIDE SEQUENCE</scope>
    <source>
        <strain evidence="1">B9</strain>
    </source>
</reference>
<evidence type="ECO:0008006" key="2">
    <source>
        <dbReference type="Google" id="ProtNLM"/>
    </source>
</evidence>
<name>A0A0F7EEI6_BRELA</name>
<organism evidence="1">
    <name type="scientific">Brevibacillus laterosporus</name>
    <name type="common">Bacillus laterosporus</name>
    <dbReference type="NCBI Taxonomy" id="1465"/>
    <lineage>
        <taxon>Bacteria</taxon>
        <taxon>Bacillati</taxon>
        <taxon>Bacillota</taxon>
        <taxon>Bacilli</taxon>
        <taxon>Bacillales</taxon>
        <taxon>Paenibacillaceae</taxon>
        <taxon>Brevibacillus</taxon>
    </lineage>
</organism>
<dbReference type="RefSeq" id="WP_031411098.1">
    <property type="nucleotide sequence ID" value="NZ_CP011074.1"/>
</dbReference>
<dbReference type="EMBL" id="CP011074">
    <property type="protein sequence ID" value="AKF92518.1"/>
    <property type="molecule type" value="Genomic_DNA"/>
</dbReference>
<protein>
    <recommendedName>
        <fullName evidence="2">AraC family transcriptional regulator</fullName>
    </recommendedName>
</protein>
<accession>A0A0F7EEI6</accession>
<dbReference type="AlphaFoldDB" id="A0A0F7EEI6"/>
<sequence length="114" mass="13186">MDSSIQIVKKSQVFLWEDGVSSITFLSEVPTLFTTLGQIQIRIGSTLYQLSNGNVMFLRPNEPITVQYKGDIAPLVYQVGFEYYQLVEYTEEHIRYSKNHDNLPQSGWMTEFLL</sequence>